<reference evidence="2 3" key="1">
    <citation type="submission" date="2015-04" db="EMBL/GenBank/DDBJ databases">
        <title>The complete genome sequence of the rumen methanogen Methanobrevibacter millerae SM9.</title>
        <authorList>
            <person name="Leahy S.C."/>
            <person name="Kelly W.J."/>
            <person name="Pacheco D.M."/>
            <person name="Li D."/>
            <person name="Altermann E."/>
            <person name="Attwood G.T."/>
        </authorList>
    </citation>
    <scope>NUCLEOTIDE SEQUENCE [LARGE SCALE GENOMIC DNA]</scope>
    <source>
        <strain evidence="2 3">SM9</strain>
    </source>
</reference>
<dbReference type="KEGG" id="mmil:sm9_1226"/>
<evidence type="ECO:0000313" key="3">
    <source>
        <dbReference type="Proteomes" id="UP000067738"/>
    </source>
</evidence>
<organism evidence="2 3">
    <name type="scientific">Methanobrevibacter millerae</name>
    <dbReference type="NCBI Taxonomy" id="230361"/>
    <lineage>
        <taxon>Archaea</taxon>
        <taxon>Methanobacteriati</taxon>
        <taxon>Methanobacteriota</taxon>
        <taxon>Methanomada group</taxon>
        <taxon>Methanobacteria</taxon>
        <taxon>Methanobacteriales</taxon>
        <taxon>Methanobacteriaceae</taxon>
        <taxon>Methanobrevibacter</taxon>
    </lineage>
</organism>
<proteinExistence type="predicted"/>
<sequence length="302" mass="34591">MKTQPSFAKLLQLNGCSSLKLGLMGRKIRKQLLKEAESGYLTVESVMPRAYSLMGEYLQINEVKTFEELEIGNSIPNIENDTSEIVNTEEKIDTILQKGFNATLPYISSGVRFGQAGGNSFGGATYVSSQFGEGQTEWKNSMVFFVENGLRIDETEQFIHYKQVDYVDYSEKEDRKGLFAFKRKGITFIMKNGEQIIMRVLADELNAIRYLIDTNMENNKKTNIVENRDNNEDILIKYFDMFEKGLITREEFQLKKEQLFENNNSDNSLLKSKQQQLYCTKCGSLIDTDSNFCSNCGNQLKQ</sequence>
<dbReference type="PATRIC" id="fig|230361.4.peg.1267"/>
<name>A0A0U3CTK4_9EURY</name>
<dbReference type="InterPro" id="IPR026870">
    <property type="entry name" value="Zinc_ribbon_dom"/>
</dbReference>
<dbReference type="EMBL" id="CP011266">
    <property type="protein sequence ID" value="ALT69007.1"/>
    <property type="molecule type" value="Genomic_DNA"/>
</dbReference>
<accession>A0A0U3CTK4</accession>
<evidence type="ECO:0000313" key="2">
    <source>
        <dbReference type="EMBL" id="ALT69007.1"/>
    </source>
</evidence>
<keyword evidence="3" id="KW-1185">Reference proteome</keyword>
<feature type="domain" description="Zinc-ribbon" evidence="1">
    <location>
        <begin position="278"/>
        <end position="300"/>
    </location>
</feature>
<gene>
    <name evidence="2" type="ORF">sm9_1226</name>
</gene>
<dbReference type="AlphaFoldDB" id="A0A0U3CTK4"/>
<protein>
    <recommendedName>
        <fullName evidence="1">Zinc-ribbon domain-containing protein</fullName>
    </recommendedName>
</protein>
<dbReference type="Pfam" id="PF13240">
    <property type="entry name" value="Zn_Ribbon_1"/>
    <property type="match status" value="1"/>
</dbReference>
<evidence type="ECO:0000259" key="1">
    <source>
        <dbReference type="Pfam" id="PF13240"/>
    </source>
</evidence>
<dbReference type="Proteomes" id="UP000067738">
    <property type="component" value="Chromosome"/>
</dbReference>